<evidence type="ECO:0000313" key="13">
    <source>
        <dbReference type="Proteomes" id="UP000007819"/>
    </source>
</evidence>
<sequence>MNSYFEQSGFYGGHHHHQSSSAHHHDQNAVAAAYRFPIGLGMSPYASSQHHHHHGLSQSRAPQDSPYDASVAAAACKLYGSSGGGGGGGGVGGGGGGGGGGGSGGGGGDQSSAAAVAAAGLNYTKTEPCVGKSDAAAAAHQNGYASSPKDVVWPGNAASAAANGSLLRPNVCTPESRVGYGSGNSVSGLDGAGASPNSARNSAGSLSASWNTCTGINNNGHQQQALQLNQQQNNHTFYPWMAIAGQSLGANGLRRRGRQTYTRYQTLELEKEFHTNHYLTRRRRIEMAHALCLTERQIKIWFQNRRMKLKKEIQAIKELNEQEKQAQAQKAAVLAAAQAAGDR</sequence>
<accession>A0A8R2NSB5</accession>
<dbReference type="PROSITE" id="PS00032">
    <property type="entry name" value="ANTENNAPEDIA"/>
    <property type="match status" value="1"/>
</dbReference>
<evidence type="ECO:0000256" key="1">
    <source>
        <dbReference type="ARBA" id="ARBA00004123"/>
    </source>
</evidence>
<dbReference type="PRINTS" id="PR00024">
    <property type="entry name" value="HOMEOBOX"/>
</dbReference>
<dbReference type="SUPFAM" id="SSF46689">
    <property type="entry name" value="Homeodomain-like"/>
    <property type="match status" value="1"/>
</dbReference>
<evidence type="ECO:0000256" key="3">
    <source>
        <dbReference type="ARBA" id="ARBA00022473"/>
    </source>
</evidence>
<keyword evidence="3" id="KW-0217">Developmental protein</keyword>
<reference evidence="12" key="2">
    <citation type="submission" date="2022-06" db="UniProtKB">
        <authorList>
            <consortium name="EnsemblMetazoa"/>
        </authorList>
    </citation>
    <scope>IDENTIFICATION</scope>
</reference>
<feature type="DNA-binding region" description="Homeobox" evidence="7">
    <location>
        <begin position="254"/>
        <end position="313"/>
    </location>
</feature>
<dbReference type="InterPro" id="IPR001356">
    <property type="entry name" value="HD"/>
</dbReference>
<evidence type="ECO:0000256" key="8">
    <source>
        <dbReference type="RuleBase" id="RU000682"/>
    </source>
</evidence>
<dbReference type="OrthoDB" id="6159439at2759"/>
<feature type="region of interest" description="Disordered" evidence="10">
    <location>
        <begin position="7"/>
        <end position="27"/>
    </location>
</feature>
<dbReference type="GeneID" id="100160569"/>
<evidence type="ECO:0000256" key="4">
    <source>
        <dbReference type="ARBA" id="ARBA00023125"/>
    </source>
</evidence>
<dbReference type="RefSeq" id="XP_008182895.1">
    <property type="nucleotide sequence ID" value="XM_008184673.2"/>
</dbReference>
<dbReference type="InterPro" id="IPR050296">
    <property type="entry name" value="Antp_homeobox"/>
</dbReference>
<protein>
    <recommendedName>
        <fullName evidence="11">Homeobox domain-containing protein</fullName>
    </recommendedName>
</protein>
<evidence type="ECO:0000259" key="11">
    <source>
        <dbReference type="PROSITE" id="PS50071"/>
    </source>
</evidence>
<dbReference type="GO" id="GO:0000978">
    <property type="term" value="F:RNA polymerase II cis-regulatory region sequence-specific DNA binding"/>
    <property type="evidence" value="ECO:0007669"/>
    <property type="project" value="TreeGrafter"/>
</dbReference>
<keyword evidence="5 7" id="KW-0371">Homeobox</keyword>
<evidence type="ECO:0000256" key="6">
    <source>
        <dbReference type="ARBA" id="ARBA00023242"/>
    </source>
</evidence>
<feature type="domain" description="Homeobox" evidence="11">
    <location>
        <begin position="252"/>
        <end position="312"/>
    </location>
</feature>
<dbReference type="Pfam" id="PF00046">
    <property type="entry name" value="Homeodomain"/>
    <property type="match status" value="1"/>
</dbReference>
<dbReference type="SMART" id="SM00389">
    <property type="entry name" value="HOX"/>
    <property type="match status" value="1"/>
</dbReference>
<dbReference type="InterPro" id="IPR009057">
    <property type="entry name" value="Homeodomain-like_sf"/>
</dbReference>
<dbReference type="PROSITE" id="PS00027">
    <property type="entry name" value="HOMEOBOX_1"/>
    <property type="match status" value="1"/>
</dbReference>
<dbReference type="InterPro" id="IPR020479">
    <property type="entry name" value="HD_metazoa"/>
</dbReference>
<dbReference type="GO" id="GO:0000981">
    <property type="term" value="F:DNA-binding transcription factor activity, RNA polymerase II-specific"/>
    <property type="evidence" value="ECO:0007669"/>
    <property type="project" value="InterPro"/>
</dbReference>
<evidence type="ECO:0000256" key="10">
    <source>
        <dbReference type="SAM" id="MobiDB-lite"/>
    </source>
</evidence>
<evidence type="ECO:0000256" key="7">
    <source>
        <dbReference type="PROSITE-ProRule" id="PRU00108"/>
    </source>
</evidence>
<evidence type="ECO:0000256" key="5">
    <source>
        <dbReference type="ARBA" id="ARBA00023155"/>
    </source>
</evidence>
<dbReference type="PANTHER" id="PTHR45659:SF21">
    <property type="entry name" value="HOMEOTIC PROTEIN ULTRABITHORAX"/>
    <property type="match status" value="1"/>
</dbReference>
<evidence type="ECO:0000313" key="12">
    <source>
        <dbReference type="EnsemblMetazoa" id="XP_029344363.1"/>
    </source>
</evidence>
<feature type="coiled-coil region" evidence="9">
    <location>
        <begin position="306"/>
        <end position="336"/>
    </location>
</feature>
<dbReference type="Gene3D" id="1.10.10.60">
    <property type="entry name" value="Homeodomain-like"/>
    <property type="match status" value="1"/>
</dbReference>
<dbReference type="CDD" id="cd00086">
    <property type="entry name" value="homeodomain"/>
    <property type="match status" value="1"/>
</dbReference>
<dbReference type="PANTHER" id="PTHR45659">
    <property type="entry name" value="HOMEOBOX PROTEIN HOX"/>
    <property type="match status" value="1"/>
</dbReference>
<dbReference type="InterPro" id="IPR017970">
    <property type="entry name" value="Homeobox_CS"/>
</dbReference>
<keyword evidence="13" id="KW-1185">Reference proteome</keyword>
<organism evidence="12 13">
    <name type="scientific">Acyrthosiphon pisum</name>
    <name type="common">Pea aphid</name>
    <dbReference type="NCBI Taxonomy" id="7029"/>
    <lineage>
        <taxon>Eukaryota</taxon>
        <taxon>Metazoa</taxon>
        <taxon>Ecdysozoa</taxon>
        <taxon>Arthropoda</taxon>
        <taxon>Hexapoda</taxon>
        <taxon>Insecta</taxon>
        <taxon>Pterygota</taxon>
        <taxon>Neoptera</taxon>
        <taxon>Paraneoptera</taxon>
        <taxon>Hemiptera</taxon>
        <taxon>Sternorrhyncha</taxon>
        <taxon>Aphidomorpha</taxon>
        <taxon>Aphidoidea</taxon>
        <taxon>Aphididae</taxon>
        <taxon>Macrosiphini</taxon>
        <taxon>Acyrthosiphon</taxon>
    </lineage>
</organism>
<comment type="subcellular location">
    <subcellularLocation>
        <location evidence="1 7 8">Nucleus</location>
    </subcellularLocation>
</comment>
<dbReference type="GO" id="GO:0009952">
    <property type="term" value="P:anterior/posterior pattern specification"/>
    <property type="evidence" value="ECO:0007669"/>
    <property type="project" value="TreeGrafter"/>
</dbReference>
<dbReference type="Proteomes" id="UP000007819">
    <property type="component" value="Chromosome A1"/>
</dbReference>
<dbReference type="PROSITE" id="PS50071">
    <property type="entry name" value="HOMEOBOX_2"/>
    <property type="match status" value="1"/>
</dbReference>
<evidence type="ECO:0000256" key="2">
    <source>
        <dbReference type="ARBA" id="ARBA00009107"/>
    </source>
</evidence>
<dbReference type="AlphaFoldDB" id="A0A8R2NSB5"/>
<comment type="similarity">
    <text evidence="2">Belongs to the Antp homeobox family.</text>
</comment>
<dbReference type="EnsemblMetazoa" id="XM_008184673.3">
    <property type="protein sequence ID" value="XP_008182895.1"/>
    <property type="gene ID" value="LOC100160569"/>
</dbReference>
<reference evidence="13" key="1">
    <citation type="submission" date="2010-06" db="EMBL/GenBank/DDBJ databases">
        <authorList>
            <person name="Jiang H."/>
            <person name="Abraham K."/>
            <person name="Ali S."/>
            <person name="Alsbrooks S.L."/>
            <person name="Anim B.N."/>
            <person name="Anosike U.S."/>
            <person name="Attaway T."/>
            <person name="Bandaranaike D.P."/>
            <person name="Battles P.K."/>
            <person name="Bell S.N."/>
            <person name="Bell A.V."/>
            <person name="Beltran B."/>
            <person name="Bickham C."/>
            <person name="Bustamante Y."/>
            <person name="Caleb T."/>
            <person name="Canada A."/>
            <person name="Cardenas V."/>
            <person name="Carter K."/>
            <person name="Chacko J."/>
            <person name="Chandrabose M.N."/>
            <person name="Chavez D."/>
            <person name="Chavez A."/>
            <person name="Chen L."/>
            <person name="Chu H.-S."/>
            <person name="Claassen K.J."/>
            <person name="Cockrell R."/>
            <person name="Collins M."/>
            <person name="Cooper J.A."/>
            <person name="Cree A."/>
            <person name="Curry S.M."/>
            <person name="Da Y."/>
            <person name="Dao M.D."/>
            <person name="Das B."/>
            <person name="Davila M.-L."/>
            <person name="Davy-Carroll L."/>
            <person name="Denson S."/>
            <person name="Dinh H."/>
            <person name="Ebong V.E."/>
            <person name="Edwards J.R."/>
            <person name="Egan A."/>
            <person name="El-Daye J."/>
            <person name="Escobedo L."/>
            <person name="Fernandez S."/>
            <person name="Fernando P.R."/>
            <person name="Flagg N."/>
            <person name="Forbes L.D."/>
            <person name="Fowler R.G."/>
            <person name="Fu Q."/>
            <person name="Gabisi R.A."/>
            <person name="Ganer J."/>
            <person name="Garbino Pronczuk A."/>
            <person name="Garcia R.M."/>
            <person name="Garner T."/>
            <person name="Garrett T.E."/>
            <person name="Gonzalez D.A."/>
            <person name="Hamid H."/>
            <person name="Hawkins E.S."/>
            <person name="Hirani K."/>
            <person name="Hogues M.E."/>
            <person name="Hollins B."/>
            <person name="Hsiao C.-H."/>
            <person name="Jabil R."/>
            <person name="James M.L."/>
            <person name="Jhangiani S.N."/>
            <person name="Johnson B."/>
            <person name="Johnson Q."/>
            <person name="Joshi V."/>
            <person name="Kalu J.B."/>
            <person name="Kam C."/>
            <person name="Kashfia A."/>
            <person name="Keebler J."/>
            <person name="Kisamo H."/>
            <person name="Kovar C.L."/>
            <person name="Lago L.A."/>
            <person name="Lai C.-Y."/>
            <person name="Laidlaw J."/>
            <person name="Lara F."/>
            <person name="Le T.-K."/>
            <person name="Lee S.L."/>
            <person name="Legall F.H."/>
            <person name="Lemon S.J."/>
            <person name="Lewis L.R."/>
            <person name="Li B."/>
            <person name="Liu Y."/>
            <person name="Liu Y.-S."/>
            <person name="Lopez J."/>
            <person name="Lozado R.J."/>
            <person name="Lu J."/>
            <person name="Madu R.C."/>
            <person name="Maheshwari M."/>
            <person name="Maheshwari R."/>
            <person name="Malloy K."/>
            <person name="Martinez E."/>
            <person name="Mathew T."/>
            <person name="Mercado I.C."/>
            <person name="Mercado C."/>
            <person name="Meyer B."/>
            <person name="Montgomery K."/>
            <person name="Morgan M.B."/>
            <person name="Munidasa M."/>
            <person name="Nazareth L.V."/>
            <person name="Nelson J."/>
            <person name="Ng B.M."/>
            <person name="Nguyen N.B."/>
            <person name="Nguyen P.Q."/>
            <person name="Nguyen T."/>
            <person name="Obregon M."/>
            <person name="Okwuonu G.O."/>
            <person name="Onwere C.G."/>
            <person name="Orozco G."/>
            <person name="Parra A."/>
            <person name="Patel S."/>
            <person name="Patil S."/>
            <person name="Perez A."/>
            <person name="Perez Y."/>
            <person name="Pham C."/>
            <person name="Primus E.L."/>
            <person name="Pu L.-L."/>
            <person name="Puazo M."/>
            <person name="Qin X."/>
            <person name="Quiroz J.B."/>
            <person name="Reese J."/>
            <person name="Richards S."/>
            <person name="Rives C.M."/>
            <person name="Robberts R."/>
            <person name="Ruiz S.J."/>
            <person name="Ruiz M.J."/>
            <person name="Santibanez J."/>
            <person name="Schneider B.W."/>
            <person name="Sisson I."/>
            <person name="Smith M."/>
            <person name="Sodergren E."/>
            <person name="Song X.-Z."/>
            <person name="Song B.B."/>
            <person name="Summersgill H."/>
            <person name="Thelus R."/>
            <person name="Thornton R.D."/>
            <person name="Trejos Z.Y."/>
            <person name="Usmani K."/>
            <person name="Vattathil S."/>
            <person name="Villasana D."/>
            <person name="Walker D.L."/>
            <person name="Wang S."/>
            <person name="Wang K."/>
            <person name="White C.S."/>
            <person name="Williams A.C."/>
            <person name="Williamson J."/>
            <person name="Wilson K."/>
            <person name="Woghiren I.O."/>
            <person name="Woodworth J.R."/>
            <person name="Worley K.C."/>
            <person name="Wright R.A."/>
            <person name="Wu W."/>
            <person name="Young L."/>
            <person name="Zhang L."/>
            <person name="Zhang J."/>
            <person name="Zhu Y."/>
            <person name="Muzny D.M."/>
            <person name="Weinstock G."/>
            <person name="Gibbs R.A."/>
        </authorList>
    </citation>
    <scope>NUCLEOTIDE SEQUENCE [LARGE SCALE GENOMIC DNA]</scope>
    <source>
        <strain evidence="13">LSR1</strain>
    </source>
</reference>
<dbReference type="GO" id="GO:0000122">
    <property type="term" value="P:negative regulation of transcription by RNA polymerase II"/>
    <property type="evidence" value="ECO:0007669"/>
    <property type="project" value="TreeGrafter"/>
</dbReference>
<proteinExistence type="inferred from homology"/>
<dbReference type="FunFam" id="1.10.10.60:FF:000193">
    <property type="entry name" value="Ultrabithorax, isoform C"/>
    <property type="match status" value="1"/>
</dbReference>
<evidence type="ECO:0000256" key="9">
    <source>
        <dbReference type="SAM" id="Coils"/>
    </source>
</evidence>
<dbReference type="GO" id="GO:0005634">
    <property type="term" value="C:nucleus"/>
    <property type="evidence" value="ECO:0007669"/>
    <property type="project" value="UniProtKB-SubCell"/>
</dbReference>
<dbReference type="EnsemblMetazoa" id="XM_029488503.1">
    <property type="protein sequence ID" value="XP_029344363.1"/>
    <property type="gene ID" value="LOC100160569"/>
</dbReference>
<dbReference type="KEGG" id="api:100160569"/>
<dbReference type="EnsemblMetazoa" id="XM_029488502.1">
    <property type="protein sequence ID" value="XP_029344362.1"/>
    <property type="gene ID" value="LOC100160569"/>
</dbReference>
<dbReference type="InterPro" id="IPR001827">
    <property type="entry name" value="Homeobox_Antennapedia_CS"/>
</dbReference>
<keyword evidence="6 7" id="KW-0539">Nucleus</keyword>
<keyword evidence="4 7" id="KW-0238">DNA-binding</keyword>
<keyword evidence="9" id="KW-0175">Coiled coil</keyword>
<feature type="region of interest" description="Disordered" evidence="10">
    <location>
        <begin position="45"/>
        <end position="66"/>
    </location>
</feature>
<name>A0A8R2NSB5_ACYPI</name>
<dbReference type="OMA" id="PDWIGAN"/>